<proteinExistence type="predicted"/>
<name>A0A6J7RAV3_9ZZZZ</name>
<dbReference type="EMBL" id="CAFBPD010000333">
    <property type="protein sequence ID" value="CAB5025836.1"/>
    <property type="molecule type" value="Genomic_DNA"/>
</dbReference>
<sequence>MHTVRDRGDRDVSRVEPGPEAGEHPARHLAVEQAHPIRALGEPQALQCHVENIGITVREGLGTELEDALDRDADLSVLAAEVLLDEITRESVDTCGNRRVGGEHRAGAAGFESLIEVEPAMALDELTDALDAEEACVALVHVEDLRRCGTGDAGEHADRPHAADAQQHLLLQAMLTTAAVQTVGYLALGCGVLLDVGVEEEERHASYLRDPDACGDAASAWYSERYLGRGSVGLAKQRHRAAIRIADRVVLKLPAITGEGLAEIAGPVEQADADDPDAEVARGLQVVAREDPEAAGVLRQGSGDAELGREVGDTSRGVRAQGLVPAIGCEIRMQVVAAATNPADEALVARELGEPLGGDLAEHSDRVLAGRRPQAGIDCGEQVAGLGVPRPAQVRRELLERGQRRGQDRADGESSNRSHGRTLACLITLACAPCRERPGFLPDSCVILQLLAHLSH</sequence>
<organism evidence="2">
    <name type="scientific">freshwater metagenome</name>
    <dbReference type="NCBI Taxonomy" id="449393"/>
    <lineage>
        <taxon>unclassified sequences</taxon>
        <taxon>metagenomes</taxon>
        <taxon>ecological metagenomes</taxon>
    </lineage>
</organism>
<reference evidence="2" key="1">
    <citation type="submission" date="2020-05" db="EMBL/GenBank/DDBJ databases">
        <authorList>
            <person name="Chiriac C."/>
            <person name="Salcher M."/>
            <person name="Ghai R."/>
            <person name="Kavagutti S V."/>
        </authorList>
    </citation>
    <scope>NUCLEOTIDE SEQUENCE</scope>
</reference>
<gene>
    <name evidence="2" type="ORF">UFOPK4061_01671</name>
</gene>
<evidence type="ECO:0000313" key="2">
    <source>
        <dbReference type="EMBL" id="CAB5025836.1"/>
    </source>
</evidence>
<accession>A0A6J7RAV3</accession>
<evidence type="ECO:0000256" key="1">
    <source>
        <dbReference type="SAM" id="MobiDB-lite"/>
    </source>
</evidence>
<feature type="compositionally biased region" description="Basic and acidic residues" evidence="1">
    <location>
        <begin position="1"/>
        <end position="14"/>
    </location>
</feature>
<feature type="region of interest" description="Disordered" evidence="1">
    <location>
        <begin position="1"/>
        <end position="26"/>
    </location>
</feature>
<dbReference type="AlphaFoldDB" id="A0A6J7RAV3"/>
<protein>
    <submittedName>
        <fullName evidence="2">Unannotated protein</fullName>
    </submittedName>
</protein>